<dbReference type="Pfam" id="PF00749">
    <property type="entry name" value="tRNA-synt_1c"/>
    <property type="match status" value="1"/>
</dbReference>
<dbReference type="InterPro" id="IPR020751">
    <property type="entry name" value="aa-tRNA-synth_I_codon-bd_sub2"/>
</dbReference>
<dbReference type="SUPFAM" id="SSF48163">
    <property type="entry name" value="An anticodon-binding domain of class I aminoacyl-tRNA synthetases"/>
    <property type="match status" value="1"/>
</dbReference>
<dbReference type="CDD" id="cd00808">
    <property type="entry name" value="GluRS_core"/>
    <property type="match status" value="1"/>
</dbReference>
<dbReference type="AlphaFoldDB" id="A0A1Y5IN24"/>
<evidence type="ECO:0000313" key="14">
    <source>
        <dbReference type="EMBL" id="OUS48355.1"/>
    </source>
</evidence>
<dbReference type="InterPro" id="IPR008925">
    <property type="entry name" value="aa_tRNA-synth_I_cd-bd_sf"/>
</dbReference>
<feature type="compositionally biased region" description="Basic and acidic residues" evidence="11">
    <location>
        <begin position="1"/>
        <end position="20"/>
    </location>
</feature>
<keyword evidence="4 10" id="KW-0436">Ligase</keyword>
<feature type="domain" description="Glutamyl/glutaminyl-tRNA synthetase class Ib catalytic" evidence="12">
    <location>
        <begin position="57"/>
        <end position="373"/>
    </location>
</feature>
<dbReference type="Proteomes" id="UP000195557">
    <property type="component" value="Unassembled WGS sequence"/>
</dbReference>
<evidence type="ECO:0000256" key="11">
    <source>
        <dbReference type="SAM" id="MobiDB-lite"/>
    </source>
</evidence>
<accession>A0A1Y5IN24</accession>
<evidence type="ECO:0000256" key="8">
    <source>
        <dbReference type="ARBA" id="ARBA00023146"/>
    </source>
</evidence>
<dbReference type="EMBL" id="KZ155774">
    <property type="protein sequence ID" value="OUS48355.1"/>
    <property type="molecule type" value="Genomic_DNA"/>
</dbReference>
<dbReference type="EC" id="6.1.1.17" evidence="3"/>
<evidence type="ECO:0000256" key="6">
    <source>
        <dbReference type="ARBA" id="ARBA00022840"/>
    </source>
</evidence>
<dbReference type="PANTHER" id="PTHR43311">
    <property type="entry name" value="GLUTAMATE--TRNA LIGASE"/>
    <property type="match status" value="1"/>
</dbReference>
<dbReference type="HAMAP" id="MF_00022">
    <property type="entry name" value="Glu_tRNA_synth_type1"/>
    <property type="match status" value="1"/>
</dbReference>
<dbReference type="PROSITE" id="PS00178">
    <property type="entry name" value="AA_TRNA_LIGASE_I"/>
    <property type="match status" value="1"/>
</dbReference>
<evidence type="ECO:0000256" key="5">
    <source>
        <dbReference type="ARBA" id="ARBA00022741"/>
    </source>
</evidence>
<evidence type="ECO:0000256" key="7">
    <source>
        <dbReference type="ARBA" id="ARBA00022917"/>
    </source>
</evidence>
<dbReference type="eggNOG" id="KOG1149">
    <property type="taxonomic scope" value="Eukaryota"/>
</dbReference>
<dbReference type="PANTHER" id="PTHR43311:SF2">
    <property type="entry name" value="GLUTAMATE--TRNA LIGASE, MITOCHONDRIAL-RELATED"/>
    <property type="match status" value="1"/>
</dbReference>
<dbReference type="InterPro" id="IPR014729">
    <property type="entry name" value="Rossmann-like_a/b/a_fold"/>
</dbReference>
<dbReference type="Gene3D" id="1.10.10.350">
    <property type="match status" value="1"/>
</dbReference>
<dbReference type="InterPro" id="IPR000924">
    <property type="entry name" value="Glu/Gln-tRNA-synth"/>
</dbReference>
<dbReference type="GO" id="GO:0005739">
    <property type="term" value="C:mitochondrion"/>
    <property type="evidence" value="ECO:0007669"/>
    <property type="project" value="UniProtKB-SubCell"/>
</dbReference>
<evidence type="ECO:0000256" key="3">
    <source>
        <dbReference type="ARBA" id="ARBA00012835"/>
    </source>
</evidence>
<keyword evidence="8 10" id="KW-0030">Aminoacyl-tRNA synthetase</keyword>
<feature type="domain" description="Aminoacyl-tRNA synthetase class I anticodon-binding" evidence="13">
    <location>
        <begin position="404"/>
        <end position="523"/>
    </location>
</feature>
<dbReference type="GO" id="GO:0000049">
    <property type="term" value="F:tRNA binding"/>
    <property type="evidence" value="ECO:0007669"/>
    <property type="project" value="InterPro"/>
</dbReference>
<dbReference type="GO" id="GO:0009791">
    <property type="term" value="P:post-embryonic development"/>
    <property type="evidence" value="ECO:0007669"/>
    <property type="project" value="UniProtKB-ARBA"/>
</dbReference>
<evidence type="ECO:0000256" key="4">
    <source>
        <dbReference type="ARBA" id="ARBA00022598"/>
    </source>
</evidence>
<organism evidence="14">
    <name type="scientific">Ostreococcus tauri</name>
    <name type="common">Marine green alga</name>
    <dbReference type="NCBI Taxonomy" id="70448"/>
    <lineage>
        <taxon>Eukaryota</taxon>
        <taxon>Viridiplantae</taxon>
        <taxon>Chlorophyta</taxon>
        <taxon>Mamiellophyceae</taxon>
        <taxon>Mamiellales</taxon>
        <taxon>Bathycoccaceae</taxon>
        <taxon>Ostreococcus</taxon>
    </lineage>
</organism>
<dbReference type="GO" id="GO:0005524">
    <property type="term" value="F:ATP binding"/>
    <property type="evidence" value="ECO:0007669"/>
    <property type="project" value="UniProtKB-KW"/>
</dbReference>
<keyword evidence="7 10" id="KW-0648">Protein biosynthesis</keyword>
<dbReference type="NCBIfam" id="TIGR00464">
    <property type="entry name" value="gltX_bact"/>
    <property type="match status" value="1"/>
</dbReference>
<comment type="subcellular location">
    <subcellularLocation>
        <location evidence="1">Mitochondrion</location>
    </subcellularLocation>
</comment>
<keyword evidence="5 10" id="KW-0547">Nucleotide-binding</keyword>
<dbReference type="InterPro" id="IPR049940">
    <property type="entry name" value="GluQ/Sye"/>
</dbReference>
<dbReference type="PRINTS" id="PR00987">
    <property type="entry name" value="TRNASYNTHGLU"/>
</dbReference>
<evidence type="ECO:0000256" key="10">
    <source>
        <dbReference type="RuleBase" id="RU363037"/>
    </source>
</evidence>
<protein>
    <recommendedName>
        <fullName evidence="3">glutamate--tRNA ligase</fullName>
        <ecNumber evidence="3">6.1.1.17</ecNumber>
    </recommendedName>
    <alternativeName>
        <fullName evidence="9">Glutamyl-tRNA synthetase</fullName>
    </alternativeName>
</protein>
<evidence type="ECO:0000256" key="2">
    <source>
        <dbReference type="ARBA" id="ARBA00007894"/>
    </source>
</evidence>
<dbReference type="InterPro" id="IPR004527">
    <property type="entry name" value="Glu-tRNA-ligase_bac/mito"/>
</dbReference>
<evidence type="ECO:0000259" key="13">
    <source>
        <dbReference type="Pfam" id="PF19269"/>
    </source>
</evidence>
<proteinExistence type="inferred from homology"/>
<dbReference type="InterPro" id="IPR045462">
    <property type="entry name" value="aa-tRNA-synth_I_cd-bd"/>
</dbReference>
<dbReference type="GO" id="GO:0008270">
    <property type="term" value="F:zinc ion binding"/>
    <property type="evidence" value="ECO:0007669"/>
    <property type="project" value="InterPro"/>
</dbReference>
<evidence type="ECO:0000259" key="12">
    <source>
        <dbReference type="Pfam" id="PF00749"/>
    </source>
</evidence>
<feature type="compositionally biased region" description="Low complexity" evidence="11">
    <location>
        <begin position="21"/>
        <end position="36"/>
    </location>
</feature>
<dbReference type="InterPro" id="IPR020058">
    <property type="entry name" value="Glu/Gln-tRNA-synth_Ib_cat-dom"/>
</dbReference>
<keyword evidence="6 10" id="KW-0067">ATP-binding</keyword>
<sequence>MVPARARESARAVEARETRARAGTNAGRGFRSGVTTGRRRRDAVVGARAIAGAGETVRVRFAPSPTGSLHVGGARTALFNYLFARRHGGEFVLRVEDTDTARSTRASEESMMEDLRWLGLDWDEGPDIGGPCGPYRQSERGEIYKELADKLVKSGHVYKCFCTDEELEAMKAKAEAEKLPPKYMGKWATASEAEVQEMLDKGVPYTYRFRVPEGERIEIDDLVRGKVGWDTDTLGDFVLLRSNGMPVYNFCVAVDDATMGITHVLRAEEHLPNTLRQALVYNALGFKLPKFAHMSLILAPDRSKLSKRHGATSVGQFKEEGYLSKTMVNYLSLLGWNDGTEQEIYDVSELEKLFSVERINKSPAVFDKVKLNWMNGQHLRALGDDEFESLIGEALVKAGTIKEGSDAALKVIIPMIKESVELVQDAIPQVEDVFSYPLKENMGDDAMRKVLEDDFEPIVDAIVKAHESGELATAVKEGKVKNFINATGKALERKGKRLFMPFRIALTGRMQGPEVGDVLSLLDAAAGCSDKMVNLDERVATLKAAFPAVVAK</sequence>
<dbReference type="GO" id="GO:0004818">
    <property type="term" value="F:glutamate-tRNA ligase activity"/>
    <property type="evidence" value="ECO:0007669"/>
    <property type="project" value="UniProtKB-EC"/>
</dbReference>
<name>A0A1Y5IN24_OSTTA</name>
<reference evidence="14" key="1">
    <citation type="submission" date="2017-04" db="EMBL/GenBank/DDBJ databases">
        <title>Population genomics of picophytoplankton unveils novel chromosome hypervariability.</title>
        <authorList>
            <consortium name="DOE Joint Genome Institute"/>
            <person name="Blanc-Mathieu R."/>
            <person name="Krasovec M."/>
            <person name="Hebrard M."/>
            <person name="Yau S."/>
            <person name="Desgranges E."/>
            <person name="Martin J."/>
            <person name="Schackwitz W."/>
            <person name="Kuo A."/>
            <person name="Salin G."/>
            <person name="Donnadieu C."/>
            <person name="Desdevises Y."/>
            <person name="Sanchez-Ferandin S."/>
            <person name="Moreau H."/>
            <person name="Rivals E."/>
            <person name="Grigoriev I.V."/>
            <person name="Grimsley N."/>
            <person name="Eyre-Walker A."/>
            <person name="Piganeau G."/>
        </authorList>
    </citation>
    <scope>NUCLEOTIDE SEQUENCE [LARGE SCALE GENOMIC DNA]</scope>
    <source>
        <strain evidence="14">RCC 1115</strain>
    </source>
</reference>
<feature type="region of interest" description="Disordered" evidence="11">
    <location>
        <begin position="1"/>
        <end position="37"/>
    </location>
</feature>
<gene>
    <name evidence="14" type="ORF">BE221DRAFT_68185</name>
</gene>
<evidence type="ECO:0000256" key="1">
    <source>
        <dbReference type="ARBA" id="ARBA00004173"/>
    </source>
</evidence>
<dbReference type="InterPro" id="IPR033910">
    <property type="entry name" value="GluRS_core"/>
</dbReference>
<evidence type="ECO:0000256" key="9">
    <source>
        <dbReference type="ARBA" id="ARBA00030865"/>
    </source>
</evidence>
<dbReference type="Gene3D" id="3.40.50.620">
    <property type="entry name" value="HUPs"/>
    <property type="match status" value="1"/>
</dbReference>
<dbReference type="InterPro" id="IPR001412">
    <property type="entry name" value="aa-tRNA-synth_I_CS"/>
</dbReference>
<dbReference type="GO" id="GO:0048608">
    <property type="term" value="P:reproductive structure development"/>
    <property type="evidence" value="ECO:0007669"/>
    <property type="project" value="UniProtKB-ARBA"/>
</dbReference>
<dbReference type="Pfam" id="PF19269">
    <property type="entry name" value="Anticodon_2"/>
    <property type="match status" value="1"/>
</dbReference>
<dbReference type="GO" id="GO:0006424">
    <property type="term" value="P:glutamyl-tRNA aminoacylation"/>
    <property type="evidence" value="ECO:0007669"/>
    <property type="project" value="InterPro"/>
</dbReference>
<dbReference type="SUPFAM" id="SSF52374">
    <property type="entry name" value="Nucleotidylyl transferase"/>
    <property type="match status" value="1"/>
</dbReference>
<comment type="similarity">
    <text evidence="2">Belongs to the class-I aminoacyl-tRNA synthetase family. Glutamate--tRNA ligase type 1 subfamily.</text>
</comment>
<dbReference type="FunFam" id="3.40.50.620:FF:000045">
    <property type="entry name" value="Glutamate--tRNA ligase, mitochondrial"/>
    <property type="match status" value="1"/>
</dbReference>